<dbReference type="GO" id="GO:0016747">
    <property type="term" value="F:acyltransferase activity, transferring groups other than amino-acyl groups"/>
    <property type="evidence" value="ECO:0007669"/>
    <property type="project" value="TreeGrafter"/>
</dbReference>
<evidence type="ECO:0000313" key="5">
    <source>
        <dbReference type="Proteomes" id="UP001174934"/>
    </source>
</evidence>
<sequence length="550" mass="59762">MTSTNMDLQHLSPLDQLIPRAYFGEILCFPSTDPRVFDLVRNGLRSVAVSIPYLTSLVIEDESCKGSGKIKLSEPGRDTIHNMLANGEVKDKETINYQDLRAASFPGGPLNRPIFQPQIPPLGTLPAPVMRAKVTCVPGGFMLSILVNHSVFDGASLAELLTLWSKSCHLNWDPEKHTPITLDAAHLDRKALLAGATTKPKLELPIARPSDIYTDPPPISPSSSQNLKSNHSPPAIKLAANAIHHLLRPCLRVLSPFLIEPPAPPCPPLLSAMNILTTIYRIPSPQLYRLKVQINHLVPKLGLDVDFVSTNDVLCALIWSAATLAMAPPPPPPPPPPPSSQNSNNKSNKRRLSEGTTATSSSSSSITLTPSRSLFKPNSAPHLVNLAHIAAAIRRAITSQATDATMTSLLRYLDHYSQENNIQSLKWRPADRMFDFYISSWTDQAVVYGLDGWGGGVVPGMRCEAIRCLVQHYVPAMGLILPPRPRVVDKDGLVVVAGAGGGEEKGARAAAAVAVENDVEIVVTLEEKQMERLRDRGGLMAMFGEVIDTW</sequence>
<dbReference type="PANTHER" id="PTHR31642:SF310">
    <property type="entry name" value="FATTY ALCOHOL:CAFFEOYL-COA ACYLTRANSFERASE"/>
    <property type="match status" value="1"/>
</dbReference>
<name>A0AA40CEH0_9PEZI</name>
<gene>
    <name evidence="4" type="ORF">B0T17DRAFT_650713</name>
</gene>
<feature type="compositionally biased region" description="Pro residues" evidence="2">
    <location>
        <begin position="328"/>
        <end position="339"/>
    </location>
</feature>
<feature type="compositionally biased region" description="Low complexity" evidence="2">
    <location>
        <begin position="354"/>
        <end position="369"/>
    </location>
</feature>
<feature type="compositionally biased region" description="Polar residues" evidence="2">
    <location>
        <begin position="221"/>
        <end position="231"/>
    </location>
</feature>
<evidence type="ECO:0000256" key="1">
    <source>
        <dbReference type="ARBA" id="ARBA00022679"/>
    </source>
</evidence>
<dbReference type="Proteomes" id="UP001174934">
    <property type="component" value="Unassembled WGS sequence"/>
</dbReference>
<dbReference type="InterPro" id="IPR054710">
    <property type="entry name" value="Tri101-like_N"/>
</dbReference>
<evidence type="ECO:0000256" key="2">
    <source>
        <dbReference type="SAM" id="MobiDB-lite"/>
    </source>
</evidence>
<feature type="region of interest" description="Disordered" evidence="2">
    <location>
        <begin position="207"/>
        <end position="231"/>
    </location>
</feature>
<keyword evidence="1" id="KW-0808">Transferase</keyword>
<feature type="region of interest" description="Disordered" evidence="2">
    <location>
        <begin position="328"/>
        <end position="369"/>
    </location>
</feature>
<accession>A0AA40CEH0</accession>
<evidence type="ECO:0000259" key="3">
    <source>
        <dbReference type="Pfam" id="PF22664"/>
    </source>
</evidence>
<dbReference type="EMBL" id="JAULSR010000001">
    <property type="protein sequence ID" value="KAK0635781.1"/>
    <property type="molecule type" value="Genomic_DNA"/>
</dbReference>
<dbReference type="GO" id="GO:0044550">
    <property type="term" value="P:secondary metabolite biosynthetic process"/>
    <property type="evidence" value="ECO:0007669"/>
    <property type="project" value="TreeGrafter"/>
</dbReference>
<dbReference type="InterPro" id="IPR050317">
    <property type="entry name" value="Plant_Fungal_Acyltransferase"/>
</dbReference>
<feature type="domain" description="Trichothecene 3-O-acetyltransferase-like N-terminal" evidence="3">
    <location>
        <begin position="32"/>
        <end position="168"/>
    </location>
</feature>
<reference evidence="4" key="1">
    <citation type="submission" date="2023-06" db="EMBL/GenBank/DDBJ databases">
        <title>Genome-scale phylogeny and comparative genomics of the fungal order Sordariales.</title>
        <authorList>
            <consortium name="Lawrence Berkeley National Laboratory"/>
            <person name="Hensen N."/>
            <person name="Bonometti L."/>
            <person name="Westerberg I."/>
            <person name="Brannstrom I.O."/>
            <person name="Guillou S."/>
            <person name="Cros-Aarteil S."/>
            <person name="Calhoun S."/>
            <person name="Haridas S."/>
            <person name="Kuo A."/>
            <person name="Mondo S."/>
            <person name="Pangilinan J."/>
            <person name="Riley R."/>
            <person name="LaButti K."/>
            <person name="Andreopoulos B."/>
            <person name="Lipzen A."/>
            <person name="Chen C."/>
            <person name="Yanf M."/>
            <person name="Daum C."/>
            <person name="Ng V."/>
            <person name="Clum A."/>
            <person name="Steindorff A."/>
            <person name="Ohm R."/>
            <person name="Martin F."/>
            <person name="Silar P."/>
            <person name="Natvig D."/>
            <person name="Lalanne C."/>
            <person name="Gautier V."/>
            <person name="Ament-velasquez S.L."/>
            <person name="Kruys A."/>
            <person name="Hutchinson M.I."/>
            <person name="Powell A.J."/>
            <person name="Barry K."/>
            <person name="Miller A.N."/>
            <person name="Grigoriev I.V."/>
            <person name="Debuchy R."/>
            <person name="Gladieux P."/>
            <person name="Thoren M.H."/>
            <person name="Johannesson H."/>
        </authorList>
    </citation>
    <scope>NUCLEOTIDE SEQUENCE</scope>
    <source>
        <strain evidence="4">SMH3391-2</strain>
    </source>
</reference>
<dbReference type="Pfam" id="PF22664">
    <property type="entry name" value="TRI-like_N"/>
    <property type="match status" value="1"/>
</dbReference>
<keyword evidence="5" id="KW-1185">Reference proteome</keyword>
<evidence type="ECO:0000313" key="4">
    <source>
        <dbReference type="EMBL" id="KAK0635781.1"/>
    </source>
</evidence>
<organism evidence="4 5">
    <name type="scientific">Bombardia bombarda</name>
    <dbReference type="NCBI Taxonomy" id="252184"/>
    <lineage>
        <taxon>Eukaryota</taxon>
        <taxon>Fungi</taxon>
        <taxon>Dikarya</taxon>
        <taxon>Ascomycota</taxon>
        <taxon>Pezizomycotina</taxon>
        <taxon>Sordariomycetes</taxon>
        <taxon>Sordariomycetidae</taxon>
        <taxon>Sordariales</taxon>
        <taxon>Lasiosphaeriaceae</taxon>
        <taxon>Bombardia</taxon>
    </lineage>
</organism>
<comment type="caution">
    <text evidence="4">The sequence shown here is derived from an EMBL/GenBank/DDBJ whole genome shotgun (WGS) entry which is preliminary data.</text>
</comment>
<dbReference type="Gene3D" id="3.30.559.10">
    <property type="entry name" value="Chloramphenicol acetyltransferase-like domain"/>
    <property type="match status" value="2"/>
</dbReference>
<protein>
    <recommendedName>
        <fullName evidence="3">Trichothecene 3-O-acetyltransferase-like N-terminal domain-containing protein</fullName>
    </recommendedName>
</protein>
<dbReference type="SUPFAM" id="SSF101447">
    <property type="entry name" value="Formin homology 2 domain (FH2 domain)"/>
    <property type="match status" value="1"/>
</dbReference>
<dbReference type="InterPro" id="IPR023213">
    <property type="entry name" value="CAT-like_dom_sf"/>
</dbReference>
<dbReference type="AlphaFoldDB" id="A0AA40CEH0"/>
<proteinExistence type="predicted"/>
<dbReference type="PANTHER" id="PTHR31642">
    <property type="entry name" value="TRICHOTHECENE 3-O-ACETYLTRANSFERASE"/>
    <property type="match status" value="1"/>
</dbReference>